<dbReference type="Gene3D" id="2.30.180.10">
    <property type="entry name" value="FAS1 domain"/>
    <property type="match status" value="3"/>
</dbReference>
<dbReference type="InterPro" id="IPR036378">
    <property type="entry name" value="FAS1_dom_sf"/>
</dbReference>
<feature type="region of interest" description="Disordered" evidence="1">
    <location>
        <begin position="1125"/>
        <end position="1185"/>
    </location>
</feature>
<feature type="domain" description="FAS1" evidence="3">
    <location>
        <begin position="289"/>
        <end position="432"/>
    </location>
</feature>
<sequence length="1185" mass="128323">MIPSCSKCATSSNPMGSQSLPTFINQRVSSSSFSFLTFSLSRKLLPLALILFSLIAIPYSHAQPLLSASISATSQELSSTTIIPPSPTSSHQPTPPPSSSSPPPPKKNVPTTSIIDILSQSAEFSILISHLQHLGLVPLINQARNITFLAPSNNAFLDIDPAFITRDRLLYHIINTTFIASDFLQNPSTQTNIHPSFLHSQNYLKNIDAGAPPISVEKVSDPLATIPIGYPAIPVLFTKVESDSRGPDPSSYIVARSSQNSSAELVETDLKASKHRGVVQVIDKLLAPPPSICETLASSPDHSIFYSLFLLEHECSGPVFNSPTTLLVPSNSVFLDQLSNIELLYLSSDWGHDDRVALINRHTINSGLVASALIPKLAHKTPLDDHSSAIIKAADGCPLNISTSMVINGSWAPTIADIIANDGIVHFYNDFIIAPTGNIHSLINFTPEKHLLVLGAETFVKEVKFRGLRYLINGSDPQDKQTIFAPRDDSDSSLLLGKRTFISSNPDVVLKQRGELSSSDDEDDNTVFTQSIPTVMYHFIQGQHTLDIDEIINSNYLLVSKATFKRLGYGFQRIRVSANEADSEIYLNGHDLVTDGPFIVGNTTIYLIDGSLDPPPPIDLAVGSVLQSAQSATYLQQLGLFGLPASNGWTILLPTAIAWKSIGLVTRYLETNMTALRLTLESLILRAPFYSDSAPMKTKLFDGTDVVVSSTPPRITHNPGFSTDGDEDDNLIKDGKVIKKKKKKALKKHHRKQGKKKTRNDMGNYAPLDLYIGPNHYHVETANVLSSSGVIHAVNEIVIPNQVQVSSTNILESVDSTLFIALLQARNMSHVLDNSNSEESKYTILAPSNKVLEANNITVHTPDIDVLLRMHVLPGNPINDFLDGGEVLSMQDDIHLTAKEIDSGLYLVSIVEGDSLHEIRVLDRGDTTPYACSSDQQPSECKSTILYVDRFLSPDWITRPMPPFSPPFHLRTPFAILLGVVFGAILIFSVMSVALLFFLSRRRRLLKNNTASASSSSILGADAAGGSGPGSPTTPDKRPLLSRKSSAVSSNSVGGSGRRHRSSRHHSANNSPPEAPNGSSSSAAHTNDEYTGPVTKSGFYGSLDTSGMMLANDDYANFKRAAAAAKQTNGGTSSNTNTLGRRSSTMSTRSVSSMTSEHSVSEPIPTGKVLGGREHGKHLNLPRVI</sequence>
<dbReference type="PANTHER" id="PTHR10900:SF77">
    <property type="entry name" value="FI19380P1"/>
    <property type="match status" value="1"/>
</dbReference>
<dbReference type="GeneID" id="43579967"/>
<dbReference type="InterPro" id="IPR050904">
    <property type="entry name" value="Adhesion/Biosynth-related"/>
</dbReference>
<dbReference type="SUPFAM" id="SSF82153">
    <property type="entry name" value="FAS1 domain"/>
    <property type="match status" value="5"/>
</dbReference>
<evidence type="ECO:0000259" key="3">
    <source>
        <dbReference type="PROSITE" id="PS50213"/>
    </source>
</evidence>
<evidence type="ECO:0000313" key="4">
    <source>
        <dbReference type="EMBL" id="VVT46298.1"/>
    </source>
</evidence>
<protein>
    <recommendedName>
        <fullName evidence="3">FAS1 domain-containing protein</fullName>
    </recommendedName>
</protein>
<proteinExistence type="predicted"/>
<keyword evidence="2" id="KW-1133">Transmembrane helix</keyword>
<dbReference type="OrthoDB" id="286301at2759"/>
<feature type="domain" description="FAS1" evidence="3">
    <location>
        <begin position="111"/>
        <end position="286"/>
    </location>
</feature>
<dbReference type="SMART" id="SM00554">
    <property type="entry name" value="FAS1"/>
    <property type="match status" value="3"/>
</dbReference>
<evidence type="ECO:0000313" key="5">
    <source>
        <dbReference type="Proteomes" id="UP000398389"/>
    </source>
</evidence>
<dbReference type="PROSITE" id="PS50213">
    <property type="entry name" value="FAS1"/>
    <property type="match status" value="2"/>
</dbReference>
<gene>
    <name evidence="4" type="ORF">SAPINGB_P001144</name>
</gene>
<dbReference type="RefSeq" id="XP_031851758.1">
    <property type="nucleotide sequence ID" value="XM_031995867.1"/>
</dbReference>
<feature type="compositionally biased region" description="Low complexity" evidence="1">
    <location>
        <begin position="79"/>
        <end position="92"/>
    </location>
</feature>
<keyword evidence="2" id="KW-0812">Transmembrane</keyword>
<organism evidence="4 5">
    <name type="scientific">Magnusiomyces paraingens</name>
    <dbReference type="NCBI Taxonomy" id="2606893"/>
    <lineage>
        <taxon>Eukaryota</taxon>
        <taxon>Fungi</taxon>
        <taxon>Dikarya</taxon>
        <taxon>Ascomycota</taxon>
        <taxon>Saccharomycotina</taxon>
        <taxon>Dipodascomycetes</taxon>
        <taxon>Dipodascales</taxon>
        <taxon>Dipodascaceae</taxon>
        <taxon>Magnusiomyces</taxon>
    </lineage>
</organism>
<dbReference type="PANTHER" id="PTHR10900">
    <property type="entry name" value="PERIOSTIN-RELATED"/>
    <property type="match status" value="1"/>
</dbReference>
<feature type="region of interest" description="Disordered" evidence="1">
    <location>
        <begin position="1017"/>
        <end position="1090"/>
    </location>
</feature>
<accession>A0A5E8B492</accession>
<evidence type="ECO:0000256" key="1">
    <source>
        <dbReference type="SAM" id="MobiDB-lite"/>
    </source>
</evidence>
<dbReference type="Pfam" id="PF02469">
    <property type="entry name" value="Fasciclin"/>
    <property type="match status" value="1"/>
</dbReference>
<feature type="compositionally biased region" description="Low complexity" evidence="1">
    <location>
        <begin position="1042"/>
        <end position="1053"/>
    </location>
</feature>
<dbReference type="Proteomes" id="UP000398389">
    <property type="component" value="Unassembled WGS sequence"/>
</dbReference>
<dbReference type="EMBL" id="CABVLU010000001">
    <property type="protein sequence ID" value="VVT46298.1"/>
    <property type="molecule type" value="Genomic_DNA"/>
</dbReference>
<reference evidence="4 5" key="1">
    <citation type="submission" date="2019-09" db="EMBL/GenBank/DDBJ databases">
        <authorList>
            <person name="Brejova B."/>
        </authorList>
    </citation>
    <scope>NUCLEOTIDE SEQUENCE [LARGE SCALE GENOMIC DNA]</scope>
</reference>
<feature type="compositionally biased region" description="Basic residues" evidence="1">
    <location>
        <begin position="1175"/>
        <end position="1185"/>
    </location>
</feature>
<feature type="compositionally biased region" description="Basic residues" evidence="1">
    <location>
        <begin position="1057"/>
        <end position="1067"/>
    </location>
</feature>
<feature type="compositionally biased region" description="Pro residues" evidence="1">
    <location>
        <begin position="93"/>
        <end position="107"/>
    </location>
</feature>
<feature type="compositionally biased region" description="Low complexity" evidence="1">
    <location>
        <begin position="1125"/>
        <end position="1162"/>
    </location>
</feature>
<name>A0A5E8B492_9ASCO</name>
<keyword evidence="5" id="KW-1185">Reference proteome</keyword>
<feature type="transmembrane region" description="Helical" evidence="2">
    <location>
        <begin position="974"/>
        <end position="999"/>
    </location>
</feature>
<feature type="region of interest" description="Disordered" evidence="1">
    <location>
        <begin position="79"/>
        <end position="110"/>
    </location>
</feature>
<evidence type="ECO:0000256" key="2">
    <source>
        <dbReference type="SAM" id="Phobius"/>
    </source>
</evidence>
<dbReference type="AlphaFoldDB" id="A0A5E8B492"/>
<keyword evidence="2" id="KW-0472">Membrane</keyword>
<dbReference type="InterPro" id="IPR000782">
    <property type="entry name" value="FAS1_domain"/>
</dbReference>